<keyword evidence="2" id="KW-0812">Transmembrane</keyword>
<evidence type="ECO:0000313" key="4">
    <source>
        <dbReference type="Proteomes" id="UP000034652"/>
    </source>
</evidence>
<dbReference type="STRING" id="1618646.UW57_C0006G0017"/>
<sequence>MGYLPSKNFIALVSSFLVVILTGYFGLKIWNSAPSRPQTTNSQSSISFLAAYKDASRDADSDNLKDWEEILWKTDVNKQDTDGDGAPDGEEVKDGRDPTIAGRKLANGPPAGGWSDAFLELEKARPKTAATPSTLTEKVAGEFAVQYLTALGNASPGGLDNFQQKIISESLIKSVASGIVTFKDTFLPSDIAVESNPSKDFIKNYLNAAGSFLDKNFMELDESEADILDRAINLSDFKELEKLSKYIQSYQRAVDFLKKQKVPSVYVSSHIEMINILNNAAAAVSYMQASDKDPVKGLLGLSIYGKQFSRVPNFIRSIQKQIKSDELNFFKTEGGYHFLRYE</sequence>
<evidence type="ECO:0000313" key="3">
    <source>
        <dbReference type="EMBL" id="KKT63515.1"/>
    </source>
</evidence>
<evidence type="ECO:0008006" key="5">
    <source>
        <dbReference type="Google" id="ProtNLM"/>
    </source>
</evidence>
<gene>
    <name evidence="3" type="ORF">UW57_C0006G0017</name>
</gene>
<accession>A0A0G1IWP6</accession>
<name>A0A0G1IWP6_9BACT</name>
<feature type="transmembrane region" description="Helical" evidence="2">
    <location>
        <begin position="9"/>
        <end position="27"/>
    </location>
</feature>
<comment type="caution">
    <text evidence="3">The sequence shown here is derived from an EMBL/GenBank/DDBJ whole genome shotgun (WGS) entry which is preliminary data.</text>
</comment>
<protein>
    <recommendedName>
        <fullName evidence="5">Thrombospondin type 3 repeat superfamily protein</fullName>
    </recommendedName>
</protein>
<organism evidence="3 4">
    <name type="scientific">Candidatus Giovannonibacteria bacterium GW2011_GWA1_44_29</name>
    <dbReference type="NCBI Taxonomy" id="1618646"/>
    <lineage>
        <taxon>Bacteria</taxon>
        <taxon>Candidatus Giovannoniibacteriota</taxon>
    </lineage>
</organism>
<keyword evidence="2" id="KW-1133">Transmembrane helix</keyword>
<proteinExistence type="predicted"/>
<evidence type="ECO:0000256" key="1">
    <source>
        <dbReference type="SAM" id="MobiDB-lite"/>
    </source>
</evidence>
<evidence type="ECO:0000256" key="2">
    <source>
        <dbReference type="SAM" id="Phobius"/>
    </source>
</evidence>
<reference evidence="3 4" key="1">
    <citation type="journal article" date="2015" name="Nature">
        <title>rRNA introns, odd ribosomes, and small enigmatic genomes across a large radiation of phyla.</title>
        <authorList>
            <person name="Brown C.T."/>
            <person name="Hug L.A."/>
            <person name="Thomas B.C."/>
            <person name="Sharon I."/>
            <person name="Castelle C.J."/>
            <person name="Singh A."/>
            <person name="Wilkins M.J."/>
            <person name="Williams K.H."/>
            <person name="Banfield J.F."/>
        </authorList>
    </citation>
    <scope>NUCLEOTIDE SEQUENCE [LARGE SCALE GENOMIC DNA]</scope>
</reference>
<feature type="region of interest" description="Disordered" evidence="1">
    <location>
        <begin position="76"/>
        <end position="111"/>
    </location>
</feature>
<dbReference type="AlphaFoldDB" id="A0A0G1IWP6"/>
<keyword evidence="2" id="KW-0472">Membrane</keyword>
<dbReference type="EMBL" id="LCIV01000006">
    <property type="protein sequence ID" value="KKT63515.1"/>
    <property type="molecule type" value="Genomic_DNA"/>
</dbReference>
<dbReference type="Proteomes" id="UP000034652">
    <property type="component" value="Unassembled WGS sequence"/>
</dbReference>